<dbReference type="EMBL" id="LR796220">
    <property type="protein sequence ID" value="CAB4128490.1"/>
    <property type="molecule type" value="Genomic_DNA"/>
</dbReference>
<gene>
    <name evidence="1" type="ORF">UFOVP110_38</name>
    <name evidence="2" type="ORF">UFOVP223_126</name>
</gene>
<evidence type="ECO:0000313" key="1">
    <source>
        <dbReference type="EMBL" id="CAB4128490.1"/>
    </source>
</evidence>
<dbReference type="EMBL" id="LR798276">
    <property type="protein sequence ID" value="CAB5219736.1"/>
    <property type="molecule type" value="Genomic_DNA"/>
</dbReference>
<accession>A0A6J5L768</accession>
<protein>
    <submittedName>
        <fullName evidence="1">Uncharacterized protein</fullName>
    </submittedName>
</protein>
<sequence length="68" mass="7504">MGTGITAHTLTTLERSADSGPCYVCDERVYRFKGYKTFVGHDGTVMMHVPCFVAYALPKYIEAGIINV</sequence>
<organism evidence="1">
    <name type="scientific">uncultured Caudovirales phage</name>
    <dbReference type="NCBI Taxonomy" id="2100421"/>
    <lineage>
        <taxon>Viruses</taxon>
        <taxon>Duplodnaviria</taxon>
        <taxon>Heunggongvirae</taxon>
        <taxon>Uroviricota</taxon>
        <taxon>Caudoviricetes</taxon>
        <taxon>Peduoviridae</taxon>
        <taxon>Maltschvirus</taxon>
        <taxon>Maltschvirus maltsch</taxon>
    </lineage>
</organism>
<name>A0A6J5L768_9CAUD</name>
<evidence type="ECO:0000313" key="2">
    <source>
        <dbReference type="EMBL" id="CAB5219736.1"/>
    </source>
</evidence>
<reference evidence="1" key="1">
    <citation type="submission" date="2020-04" db="EMBL/GenBank/DDBJ databases">
        <authorList>
            <person name="Chiriac C."/>
            <person name="Salcher M."/>
            <person name="Ghai R."/>
            <person name="Kavagutti S V."/>
        </authorList>
    </citation>
    <scope>NUCLEOTIDE SEQUENCE</scope>
</reference>
<proteinExistence type="predicted"/>